<dbReference type="EMBL" id="JASCZI010181301">
    <property type="protein sequence ID" value="MED6181417.1"/>
    <property type="molecule type" value="Genomic_DNA"/>
</dbReference>
<protein>
    <submittedName>
        <fullName evidence="1">Uncharacterized protein</fullName>
    </submittedName>
</protein>
<organism evidence="1 2">
    <name type="scientific">Stylosanthes scabra</name>
    <dbReference type="NCBI Taxonomy" id="79078"/>
    <lineage>
        <taxon>Eukaryota</taxon>
        <taxon>Viridiplantae</taxon>
        <taxon>Streptophyta</taxon>
        <taxon>Embryophyta</taxon>
        <taxon>Tracheophyta</taxon>
        <taxon>Spermatophyta</taxon>
        <taxon>Magnoliopsida</taxon>
        <taxon>eudicotyledons</taxon>
        <taxon>Gunneridae</taxon>
        <taxon>Pentapetalae</taxon>
        <taxon>rosids</taxon>
        <taxon>fabids</taxon>
        <taxon>Fabales</taxon>
        <taxon>Fabaceae</taxon>
        <taxon>Papilionoideae</taxon>
        <taxon>50 kb inversion clade</taxon>
        <taxon>dalbergioids sensu lato</taxon>
        <taxon>Dalbergieae</taxon>
        <taxon>Pterocarpus clade</taxon>
        <taxon>Stylosanthes</taxon>
    </lineage>
</organism>
<dbReference type="Proteomes" id="UP001341840">
    <property type="component" value="Unassembled WGS sequence"/>
</dbReference>
<evidence type="ECO:0000313" key="2">
    <source>
        <dbReference type="Proteomes" id="UP001341840"/>
    </source>
</evidence>
<evidence type="ECO:0000313" key="1">
    <source>
        <dbReference type="EMBL" id="MED6181417.1"/>
    </source>
</evidence>
<comment type="caution">
    <text evidence="1">The sequence shown here is derived from an EMBL/GenBank/DDBJ whole genome shotgun (WGS) entry which is preliminary data.</text>
</comment>
<sequence length="190" mass="20508">MPLRAQLGLQTLKMPASLCGYEFQGSPDAFSASIHEYKIPPKGLLGLHSYCPVNFDAFHTSVHVSLLKASHHTSRPKVSSDSRDSEGTYVEDYVGSNKDTLIKALMTAHDILLEDLKRISTGIGQAVDLTEITSASDVTPPATVNGDSSPQLSDRAHVLKKNGGSFQNILQASLEKVTISSLFGMLIVRL</sequence>
<reference evidence="1 2" key="1">
    <citation type="journal article" date="2023" name="Plants (Basel)">
        <title>Bridging the Gap: Combining Genomics and Transcriptomics Approaches to Understand Stylosanthes scabra, an Orphan Legume from the Brazilian Caatinga.</title>
        <authorList>
            <person name="Ferreira-Neto J.R.C."/>
            <person name="da Silva M.D."/>
            <person name="Binneck E."/>
            <person name="de Melo N.F."/>
            <person name="da Silva R.H."/>
            <person name="de Melo A.L.T.M."/>
            <person name="Pandolfi V."/>
            <person name="Bustamante F.O."/>
            <person name="Brasileiro-Vidal A.C."/>
            <person name="Benko-Iseppon A.M."/>
        </authorList>
    </citation>
    <scope>NUCLEOTIDE SEQUENCE [LARGE SCALE GENOMIC DNA]</scope>
    <source>
        <tissue evidence="1">Leaves</tissue>
    </source>
</reference>
<keyword evidence="2" id="KW-1185">Reference proteome</keyword>
<name>A0ABU6W6F2_9FABA</name>
<proteinExistence type="predicted"/>
<gene>
    <name evidence="1" type="ORF">PIB30_019132</name>
</gene>
<dbReference type="InterPro" id="IPR022122">
    <property type="entry name" value="DUF3657"/>
</dbReference>
<dbReference type="Pfam" id="PF12394">
    <property type="entry name" value="DUF3657"/>
    <property type="match status" value="1"/>
</dbReference>
<accession>A0ABU6W6F2</accession>